<evidence type="ECO:0000256" key="11">
    <source>
        <dbReference type="RuleBase" id="RU000437"/>
    </source>
</evidence>
<dbReference type="PANTHER" id="PTHR11728:SF1">
    <property type="entry name" value="GLYCEROL-3-PHOSPHATE DEHYDROGENASE [NAD(+)] 2, CHLOROPLASTIC"/>
    <property type="match status" value="1"/>
</dbReference>
<dbReference type="GO" id="GO:0005829">
    <property type="term" value="C:cytosol"/>
    <property type="evidence" value="ECO:0007669"/>
    <property type="project" value="TreeGrafter"/>
</dbReference>
<comment type="pathway">
    <text evidence="7">Membrane lipid metabolism; glycerophospholipid metabolism.</text>
</comment>
<dbReference type="PRINTS" id="PR00077">
    <property type="entry name" value="GPDHDRGNASE"/>
</dbReference>
<comment type="similarity">
    <text evidence="1 7 11">Belongs to the NAD-dependent glycerol-3-phosphate dehydrogenase family.</text>
</comment>
<feature type="binding site" evidence="9">
    <location>
        <position position="100"/>
    </location>
    <ligand>
        <name>substrate</name>
    </ligand>
</feature>
<gene>
    <name evidence="7" type="primary">gpsA</name>
    <name evidence="15" type="ORF">SIL87_11810</name>
</gene>
<comment type="catalytic activity">
    <reaction evidence="7 12">
        <text>sn-glycerol 3-phosphate + NADP(+) = dihydroxyacetone phosphate + NADPH + H(+)</text>
        <dbReference type="Rhea" id="RHEA:11096"/>
        <dbReference type="ChEBI" id="CHEBI:15378"/>
        <dbReference type="ChEBI" id="CHEBI:57597"/>
        <dbReference type="ChEBI" id="CHEBI:57642"/>
        <dbReference type="ChEBI" id="CHEBI:57783"/>
        <dbReference type="ChEBI" id="CHEBI:58349"/>
        <dbReference type="EC" id="1.1.1.94"/>
    </reaction>
</comment>
<dbReference type="GO" id="GO:0046168">
    <property type="term" value="P:glycerol-3-phosphate catabolic process"/>
    <property type="evidence" value="ECO:0007669"/>
    <property type="project" value="InterPro"/>
</dbReference>
<feature type="binding site" evidence="7">
    <location>
        <position position="250"/>
    </location>
    <ligand>
        <name>sn-glycerol 3-phosphate</name>
        <dbReference type="ChEBI" id="CHEBI:57597"/>
    </ligand>
</feature>
<reference evidence="15 16" key="1">
    <citation type="submission" date="2023-11" db="EMBL/GenBank/DDBJ databases">
        <title>MicrobeMod: A computational toolkit for identifying prokaryotic methylation and restriction-modification with nanopore sequencing.</title>
        <authorList>
            <person name="Crits-Christoph A."/>
            <person name="Kang S.C."/>
            <person name="Lee H."/>
            <person name="Ostrov N."/>
        </authorList>
    </citation>
    <scope>NUCLEOTIDE SEQUENCE [LARGE SCALE GENOMIC DNA]</scope>
    <source>
        <strain evidence="15 16">DSMZ 700</strain>
    </source>
</reference>
<dbReference type="InterPro" id="IPR036291">
    <property type="entry name" value="NAD(P)-bd_dom_sf"/>
</dbReference>
<keyword evidence="5 7" id="KW-0594">Phospholipid biosynthesis</keyword>
<dbReference type="PROSITE" id="PS00957">
    <property type="entry name" value="NAD_G3PDH"/>
    <property type="match status" value="1"/>
</dbReference>
<dbReference type="GO" id="GO:0005975">
    <property type="term" value="P:carbohydrate metabolic process"/>
    <property type="evidence" value="ECO:0007669"/>
    <property type="project" value="InterPro"/>
</dbReference>
<feature type="binding site" evidence="7">
    <location>
        <position position="14"/>
    </location>
    <ligand>
        <name>NADPH</name>
        <dbReference type="ChEBI" id="CHEBI:57783"/>
    </ligand>
</feature>
<feature type="domain" description="Glycerol-3-phosphate dehydrogenase NAD-dependent N-terminal" evidence="13">
    <location>
        <begin position="6"/>
        <end position="155"/>
    </location>
</feature>
<keyword evidence="7" id="KW-0521">NADP</keyword>
<dbReference type="EMBL" id="JAWXYB010000018">
    <property type="protein sequence ID" value="MDX5931454.1"/>
    <property type="molecule type" value="Genomic_DNA"/>
</dbReference>
<keyword evidence="7" id="KW-0963">Cytoplasm</keyword>
<dbReference type="GO" id="GO:0051287">
    <property type="term" value="F:NAD binding"/>
    <property type="evidence" value="ECO:0007669"/>
    <property type="project" value="InterPro"/>
</dbReference>
<evidence type="ECO:0000256" key="10">
    <source>
        <dbReference type="PIRSR" id="PIRSR000114-3"/>
    </source>
</evidence>
<evidence type="ECO:0000256" key="7">
    <source>
        <dbReference type="HAMAP-Rule" id="MF_00394"/>
    </source>
</evidence>
<evidence type="ECO:0000256" key="5">
    <source>
        <dbReference type="ARBA" id="ARBA00023209"/>
    </source>
</evidence>
<evidence type="ECO:0000256" key="3">
    <source>
        <dbReference type="ARBA" id="ARBA00023002"/>
    </source>
</evidence>
<dbReference type="Pfam" id="PF07479">
    <property type="entry name" value="NAD_Gly3P_dh_C"/>
    <property type="match status" value="1"/>
</dbReference>
<evidence type="ECO:0000259" key="14">
    <source>
        <dbReference type="Pfam" id="PF07479"/>
    </source>
</evidence>
<evidence type="ECO:0000256" key="12">
    <source>
        <dbReference type="RuleBase" id="RU000439"/>
    </source>
</evidence>
<feature type="binding site" evidence="7">
    <location>
        <position position="100"/>
    </location>
    <ligand>
        <name>sn-glycerol 3-phosphate</name>
        <dbReference type="ChEBI" id="CHEBI:57597"/>
    </ligand>
</feature>
<keyword evidence="7" id="KW-0547">Nucleotide-binding</keyword>
<evidence type="ECO:0000256" key="6">
    <source>
        <dbReference type="ARBA" id="ARBA00023264"/>
    </source>
</evidence>
<evidence type="ECO:0000313" key="15">
    <source>
        <dbReference type="EMBL" id="MDX5931454.1"/>
    </source>
</evidence>
<dbReference type="GO" id="GO:0008654">
    <property type="term" value="P:phospholipid biosynthetic process"/>
    <property type="evidence" value="ECO:0007669"/>
    <property type="project" value="UniProtKB-KW"/>
</dbReference>
<keyword evidence="7 10" id="KW-0520">NAD</keyword>
<proteinExistence type="inferred from homology"/>
<dbReference type="EC" id="1.1.1.94" evidence="7"/>
<evidence type="ECO:0000256" key="8">
    <source>
        <dbReference type="PIRSR" id="PIRSR000114-1"/>
    </source>
</evidence>
<keyword evidence="4 7" id="KW-0443">Lipid metabolism</keyword>
<dbReference type="Pfam" id="PF01210">
    <property type="entry name" value="NAD_Gly3P_dh_N"/>
    <property type="match status" value="1"/>
</dbReference>
<dbReference type="NCBIfam" id="NF000940">
    <property type="entry name" value="PRK00094.1-2"/>
    <property type="match status" value="1"/>
</dbReference>
<dbReference type="Gene3D" id="1.10.1040.10">
    <property type="entry name" value="N-(1-d-carboxylethyl)-l-norvaline Dehydrogenase, domain 2"/>
    <property type="match status" value="1"/>
</dbReference>
<feature type="binding site" evidence="10">
    <location>
        <position position="136"/>
    </location>
    <ligand>
        <name>NAD(+)</name>
        <dbReference type="ChEBI" id="CHEBI:57540"/>
    </ligand>
</feature>
<dbReference type="SUPFAM" id="SSF51735">
    <property type="entry name" value="NAD(P)-binding Rossmann-fold domains"/>
    <property type="match status" value="1"/>
</dbReference>
<feature type="binding site" evidence="7">
    <location>
        <position position="251"/>
    </location>
    <ligand>
        <name>NADPH</name>
        <dbReference type="ChEBI" id="CHEBI:57783"/>
    </ligand>
</feature>
<feature type="binding site" evidence="7">
    <location>
        <position position="34"/>
    </location>
    <ligand>
        <name>NADPH</name>
        <dbReference type="ChEBI" id="CHEBI:57783"/>
    </ligand>
</feature>
<feature type="binding site" evidence="7">
    <location>
        <position position="252"/>
    </location>
    <ligand>
        <name>sn-glycerol 3-phosphate</name>
        <dbReference type="ChEBI" id="CHEBI:57597"/>
    </ligand>
</feature>
<evidence type="ECO:0000256" key="9">
    <source>
        <dbReference type="PIRSR" id="PIRSR000114-2"/>
    </source>
</evidence>
<evidence type="ECO:0000256" key="1">
    <source>
        <dbReference type="ARBA" id="ARBA00011009"/>
    </source>
</evidence>
<dbReference type="GO" id="GO:0046167">
    <property type="term" value="P:glycerol-3-phosphate biosynthetic process"/>
    <property type="evidence" value="ECO:0007669"/>
    <property type="project" value="UniProtKB-UniRule"/>
</dbReference>
<feature type="binding site" evidence="7">
    <location>
        <position position="100"/>
    </location>
    <ligand>
        <name>NADPH</name>
        <dbReference type="ChEBI" id="CHEBI:57783"/>
    </ligand>
</feature>
<keyword evidence="3 7" id="KW-0560">Oxidoreductase</keyword>
<protein>
    <recommendedName>
        <fullName evidence="7">Glycerol-3-phosphate dehydrogenase [NAD(P)+]</fullName>
        <ecNumber evidence="7">1.1.1.94</ecNumber>
    </recommendedName>
    <alternativeName>
        <fullName evidence="7">NAD(P)(+)-dependent glycerol-3-phosphate dehydrogenase</fullName>
    </alternativeName>
    <alternativeName>
        <fullName evidence="7">NAD(P)H-dependent dihydroxyacetone-phosphate reductase</fullName>
    </alternativeName>
</protein>
<dbReference type="GO" id="GO:0006650">
    <property type="term" value="P:glycerophospholipid metabolic process"/>
    <property type="evidence" value="ECO:0007669"/>
    <property type="project" value="UniProtKB-UniRule"/>
</dbReference>
<keyword evidence="6 7" id="KW-1208">Phospholipid metabolism</keyword>
<feature type="binding site" evidence="7">
    <location>
        <position position="187"/>
    </location>
    <ligand>
        <name>sn-glycerol 3-phosphate</name>
        <dbReference type="ChEBI" id="CHEBI:57597"/>
    </ligand>
</feature>
<feature type="binding site" evidence="10">
    <location>
        <begin position="10"/>
        <end position="15"/>
    </location>
    <ligand>
        <name>NAD(+)</name>
        <dbReference type="ChEBI" id="CHEBI:57540"/>
    </ligand>
</feature>
<comment type="subcellular location">
    <subcellularLocation>
        <location evidence="7">Cytoplasm</location>
    </subcellularLocation>
</comment>
<dbReference type="InterPro" id="IPR008927">
    <property type="entry name" value="6-PGluconate_DH-like_C_sf"/>
</dbReference>
<keyword evidence="16" id="KW-1185">Reference proteome</keyword>
<feature type="binding site" evidence="7">
    <location>
        <position position="273"/>
    </location>
    <ligand>
        <name>NADPH</name>
        <dbReference type="ChEBI" id="CHEBI:57783"/>
    </ligand>
</feature>
<dbReference type="InterPro" id="IPR006109">
    <property type="entry name" value="G3P_DH_NAD-dep_C"/>
</dbReference>
<feature type="domain" description="Glycerol-3-phosphate dehydrogenase NAD-dependent C-terminal" evidence="14">
    <location>
        <begin position="176"/>
        <end position="312"/>
    </location>
</feature>
<feature type="binding site" evidence="7">
    <location>
        <position position="132"/>
    </location>
    <ligand>
        <name>sn-glycerol 3-phosphate</name>
        <dbReference type="ChEBI" id="CHEBI:57597"/>
    </ligand>
</feature>
<feature type="binding site" evidence="10">
    <location>
        <position position="251"/>
    </location>
    <ligand>
        <name>NAD(+)</name>
        <dbReference type="ChEBI" id="CHEBI:57540"/>
    </ligand>
</feature>
<name>A0AAW9DQI1_ACIAO</name>
<feature type="binding site" evidence="7">
    <location>
        <position position="272"/>
    </location>
    <ligand>
        <name>NADPH</name>
        <dbReference type="ChEBI" id="CHEBI:57783"/>
    </ligand>
</feature>
<feature type="active site" description="Proton acceptor" evidence="7 8">
    <location>
        <position position="187"/>
    </location>
</feature>
<feature type="binding site" evidence="9">
    <location>
        <begin position="251"/>
        <end position="252"/>
    </location>
    <ligand>
        <name>substrate</name>
    </ligand>
</feature>
<organism evidence="15 16">
    <name type="scientific">Acidiphilium acidophilum</name>
    <name type="common">Thiobacillus acidophilus</name>
    <dbReference type="NCBI Taxonomy" id="76588"/>
    <lineage>
        <taxon>Bacteria</taxon>
        <taxon>Pseudomonadati</taxon>
        <taxon>Pseudomonadota</taxon>
        <taxon>Alphaproteobacteria</taxon>
        <taxon>Acetobacterales</taxon>
        <taxon>Acidocellaceae</taxon>
        <taxon>Acidiphilium</taxon>
    </lineage>
</organism>
<dbReference type="NCBIfam" id="NF000942">
    <property type="entry name" value="PRK00094.1-4"/>
    <property type="match status" value="1"/>
</dbReference>
<comment type="caution">
    <text evidence="7">Lacks conserved residue(s) required for the propagation of feature annotation.</text>
</comment>
<dbReference type="PANTHER" id="PTHR11728">
    <property type="entry name" value="GLYCEROL-3-PHOSPHATE DEHYDROGENASE"/>
    <property type="match status" value="1"/>
</dbReference>
<feature type="binding site" evidence="7">
    <location>
        <position position="251"/>
    </location>
    <ligand>
        <name>sn-glycerol 3-phosphate</name>
        <dbReference type="ChEBI" id="CHEBI:57597"/>
    </ligand>
</feature>
<comment type="caution">
    <text evidence="15">The sequence shown here is derived from an EMBL/GenBank/DDBJ whole genome shotgun (WGS) entry which is preliminary data.</text>
</comment>
<sequence length="325" mass="32778">MTPPTLAVIGTGAWGTALAITYARAGYHVTLVARTAAQADHLARTRDNPHLPDIALPAALRVTAEVPPAPILLLCPPFQHLGTTLARIPPGNATLVLCCKGVDRATLRFGPEIAAAAHPAAHAATQIALLTGPNFAHEIAAGHPAAAVLAMADPDARHALIAQLATPRFRLYGSPDLIGAALGGAAKNVIAIAAGAVIGAGLGENARAALVTRGLAEIARLAVALGGSAETIAGLAGLGDLILTATGQSSRNFRAGLALGHGQRPDPATGIIEGLDTAPALLARAHAAGCDMPVTATVVELLAGTIGLNDAIERLMRRGLRDEGQ</sequence>
<dbReference type="AlphaFoldDB" id="A0AAW9DQI1"/>
<dbReference type="Proteomes" id="UP001279553">
    <property type="component" value="Unassembled WGS sequence"/>
</dbReference>
<feature type="binding site" evidence="7">
    <location>
        <position position="240"/>
    </location>
    <ligand>
        <name>sn-glycerol 3-phosphate</name>
        <dbReference type="ChEBI" id="CHEBI:57597"/>
    </ligand>
</feature>
<comment type="function">
    <text evidence="7">Catalyzes the reduction of the glycolytic intermediate dihydroxyacetone phosphate (DHAP) to sn-glycerol 3-phosphate (G3P), the key precursor for phospholipid synthesis.</text>
</comment>
<comment type="catalytic activity">
    <reaction evidence="7">
        <text>sn-glycerol 3-phosphate + NAD(+) = dihydroxyacetone phosphate + NADH + H(+)</text>
        <dbReference type="Rhea" id="RHEA:11092"/>
        <dbReference type="ChEBI" id="CHEBI:15378"/>
        <dbReference type="ChEBI" id="CHEBI:57540"/>
        <dbReference type="ChEBI" id="CHEBI:57597"/>
        <dbReference type="ChEBI" id="CHEBI:57642"/>
        <dbReference type="ChEBI" id="CHEBI:57945"/>
        <dbReference type="EC" id="1.1.1.94"/>
    </reaction>
</comment>
<evidence type="ECO:0000256" key="2">
    <source>
        <dbReference type="ARBA" id="ARBA00022516"/>
    </source>
</evidence>
<dbReference type="InterPro" id="IPR011128">
    <property type="entry name" value="G3P_DH_NAD-dep_N"/>
</dbReference>
<dbReference type="SUPFAM" id="SSF48179">
    <property type="entry name" value="6-phosphogluconate dehydrogenase C-terminal domain-like"/>
    <property type="match status" value="1"/>
</dbReference>
<dbReference type="InterPro" id="IPR006168">
    <property type="entry name" value="G3P_DH_NAD-dep"/>
</dbReference>
<accession>A0AAW9DQI1</accession>
<keyword evidence="2 7" id="KW-0444">Lipid biosynthesis</keyword>
<dbReference type="GO" id="GO:0047952">
    <property type="term" value="F:glycerol-3-phosphate dehydrogenase [NAD(P)+] activity"/>
    <property type="evidence" value="ECO:0007669"/>
    <property type="project" value="UniProtKB-UniRule"/>
</dbReference>
<feature type="binding site" evidence="7">
    <location>
        <position position="136"/>
    </location>
    <ligand>
        <name>NADPH</name>
        <dbReference type="ChEBI" id="CHEBI:57783"/>
    </ligand>
</feature>
<dbReference type="HAMAP" id="MF_00394">
    <property type="entry name" value="NAD_Glyc3P_dehydrog"/>
    <property type="match status" value="1"/>
</dbReference>
<dbReference type="InterPro" id="IPR013328">
    <property type="entry name" value="6PGD_dom2"/>
</dbReference>
<dbReference type="Gene3D" id="3.40.50.720">
    <property type="entry name" value="NAD(P)-binding Rossmann-like Domain"/>
    <property type="match status" value="1"/>
</dbReference>
<dbReference type="RefSeq" id="WP_319614368.1">
    <property type="nucleotide sequence ID" value="NZ_JAWXYB010000018.1"/>
</dbReference>
<dbReference type="PIRSF" id="PIRSF000114">
    <property type="entry name" value="Glycerol-3-P_dh"/>
    <property type="match status" value="1"/>
</dbReference>
<evidence type="ECO:0000259" key="13">
    <source>
        <dbReference type="Pfam" id="PF01210"/>
    </source>
</evidence>
<evidence type="ECO:0000313" key="16">
    <source>
        <dbReference type="Proteomes" id="UP001279553"/>
    </source>
</evidence>
<evidence type="ECO:0000256" key="4">
    <source>
        <dbReference type="ARBA" id="ARBA00023098"/>
    </source>
</evidence>